<protein>
    <recommendedName>
        <fullName evidence="12">Serine--tRNA ligase</fullName>
        <ecNumber evidence="12">6.1.1.11</ecNumber>
    </recommendedName>
    <alternativeName>
        <fullName evidence="12">Seryl-tRNA synthetase</fullName>
        <shortName evidence="12">SerRS</shortName>
    </alternativeName>
    <alternativeName>
        <fullName evidence="12">Seryl-tRNA(Ser/Sec) synthetase</fullName>
    </alternativeName>
</protein>
<dbReference type="HAMAP" id="MF_00176">
    <property type="entry name" value="Ser_tRNA_synth_type1"/>
    <property type="match status" value="1"/>
</dbReference>
<dbReference type="InterPro" id="IPR033729">
    <property type="entry name" value="SerRS_core"/>
</dbReference>
<feature type="region of interest" description="Disordered" evidence="15">
    <location>
        <begin position="42"/>
        <end position="63"/>
    </location>
</feature>
<feature type="binding site" evidence="12">
    <location>
        <begin position="220"/>
        <end position="222"/>
    </location>
    <ligand>
        <name>L-serine</name>
        <dbReference type="ChEBI" id="CHEBI:33384"/>
    </ligand>
</feature>
<dbReference type="PROSITE" id="PS50862">
    <property type="entry name" value="AA_TRNA_LIGASE_II"/>
    <property type="match status" value="1"/>
</dbReference>
<comment type="subunit">
    <text evidence="12">Homodimer. The tRNA molecule binds across the dimer.</text>
</comment>
<evidence type="ECO:0000256" key="13">
    <source>
        <dbReference type="PIRSR" id="PIRSR001529-1"/>
    </source>
</evidence>
<dbReference type="PANTHER" id="PTHR43697:SF1">
    <property type="entry name" value="SERINE--TRNA LIGASE"/>
    <property type="match status" value="1"/>
</dbReference>
<evidence type="ECO:0000256" key="15">
    <source>
        <dbReference type="SAM" id="MobiDB-lite"/>
    </source>
</evidence>
<evidence type="ECO:0000259" key="16">
    <source>
        <dbReference type="PROSITE" id="PS50862"/>
    </source>
</evidence>
<dbReference type="NCBIfam" id="TIGR00414">
    <property type="entry name" value="serS"/>
    <property type="match status" value="1"/>
</dbReference>
<dbReference type="GO" id="GO:0004828">
    <property type="term" value="F:serine-tRNA ligase activity"/>
    <property type="evidence" value="ECO:0007669"/>
    <property type="project" value="UniProtKB-UniRule"/>
</dbReference>
<keyword evidence="4 12" id="KW-0963">Cytoplasm</keyword>
<feature type="binding site" evidence="13">
    <location>
        <position position="220"/>
    </location>
    <ligand>
        <name>L-serine</name>
        <dbReference type="ChEBI" id="CHEBI:33384"/>
    </ligand>
</feature>
<feature type="binding site" evidence="13">
    <location>
        <position position="251"/>
    </location>
    <ligand>
        <name>L-serine</name>
        <dbReference type="ChEBI" id="CHEBI:33384"/>
    </ligand>
</feature>
<accession>A0A0G1T316</accession>
<dbReference type="Pfam" id="PF00587">
    <property type="entry name" value="tRNA-synt_2b"/>
    <property type="match status" value="1"/>
</dbReference>
<evidence type="ECO:0000256" key="1">
    <source>
        <dbReference type="ARBA" id="ARBA00004496"/>
    </source>
</evidence>
<dbReference type="EMBL" id="LCOK01000029">
    <property type="protein sequence ID" value="KKU76206.1"/>
    <property type="molecule type" value="Genomic_DNA"/>
</dbReference>
<dbReference type="PIRSF" id="PIRSF001529">
    <property type="entry name" value="Ser-tRNA-synth_IIa"/>
    <property type="match status" value="1"/>
</dbReference>
<dbReference type="GO" id="GO:0005737">
    <property type="term" value="C:cytoplasm"/>
    <property type="evidence" value="ECO:0007669"/>
    <property type="project" value="UniProtKB-SubCell"/>
</dbReference>
<comment type="function">
    <text evidence="12">Catalyzes the attachment of serine to tRNA(Ser). Is also able to aminoacylate tRNA(Sec) with serine, to form the misacylated tRNA L-seryl-tRNA(Sec), which will be further converted into selenocysteinyl-tRNA(Sec).</text>
</comment>
<feature type="domain" description="Aminoacyl-transfer RNA synthetases class-II family profile" evidence="16">
    <location>
        <begin position="130"/>
        <end position="400"/>
    </location>
</feature>
<dbReference type="Proteomes" id="UP000034682">
    <property type="component" value="Unassembled WGS sequence"/>
</dbReference>
<dbReference type="InterPro" id="IPR002314">
    <property type="entry name" value="aa-tRNA-synt_IIb"/>
</dbReference>
<dbReference type="InterPro" id="IPR045864">
    <property type="entry name" value="aa-tRNA-synth_II/BPL/LPL"/>
</dbReference>
<comment type="caution">
    <text evidence="17">The sequence shown here is derived from an EMBL/GenBank/DDBJ whole genome shotgun (WGS) entry which is preliminary data.</text>
</comment>
<feature type="compositionally biased region" description="Basic and acidic residues" evidence="15">
    <location>
        <begin position="42"/>
        <end position="53"/>
    </location>
</feature>
<evidence type="ECO:0000256" key="6">
    <source>
        <dbReference type="ARBA" id="ARBA00022741"/>
    </source>
</evidence>
<dbReference type="Pfam" id="PF02403">
    <property type="entry name" value="Seryl_tRNA_N"/>
    <property type="match status" value="1"/>
</dbReference>
<evidence type="ECO:0000256" key="12">
    <source>
        <dbReference type="HAMAP-Rule" id="MF_00176"/>
    </source>
</evidence>
<dbReference type="PANTHER" id="PTHR43697">
    <property type="entry name" value="SERYL-TRNA SYNTHETASE"/>
    <property type="match status" value="1"/>
</dbReference>
<name>A0A0G1T316_9BACT</name>
<feature type="binding site" evidence="12 14">
    <location>
        <begin position="340"/>
        <end position="343"/>
    </location>
    <ligand>
        <name>ATP</name>
        <dbReference type="ChEBI" id="CHEBI:30616"/>
    </ligand>
</feature>
<dbReference type="PATRIC" id="fig|1618655.3.peg.534"/>
<feature type="binding site" evidence="12 13">
    <location>
        <position position="274"/>
    </location>
    <ligand>
        <name>L-serine</name>
        <dbReference type="ChEBI" id="CHEBI:33384"/>
    </ligand>
</feature>
<dbReference type="InterPro" id="IPR002317">
    <property type="entry name" value="Ser-tRNA-ligase_type_1"/>
</dbReference>
<dbReference type="GO" id="GO:0016260">
    <property type="term" value="P:selenocysteine biosynthetic process"/>
    <property type="evidence" value="ECO:0007669"/>
    <property type="project" value="UniProtKB-UniRule"/>
</dbReference>
<feature type="binding site" evidence="13">
    <location>
        <position position="373"/>
    </location>
    <ligand>
        <name>L-serine</name>
        <dbReference type="ChEBI" id="CHEBI:33384"/>
    </ligand>
</feature>
<keyword evidence="5 12" id="KW-0436">Ligase</keyword>
<keyword evidence="6 12" id="KW-0547">Nucleotide-binding</keyword>
<evidence type="ECO:0000256" key="3">
    <source>
        <dbReference type="ARBA" id="ARBA00010728"/>
    </source>
</evidence>
<feature type="binding site" evidence="12">
    <location>
        <position position="375"/>
    </location>
    <ligand>
        <name>L-serine</name>
        <dbReference type="ChEBI" id="CHEBI:33384"/>
    </ligand>
</feature>
<dbReference type="InterPro" id="IPR015866">
    <property type="entry name" value="Ser-tRNA-synth_1_N"/>
</dbReference>
<evidence type="ECO:0000256" key="4">
    <source>
        <dbReference type="ARBA" id="ARBA00022490"/>
    </source>
</evidence>
<dbReference type="EC" id="6.1.1.11" evidence="12"/>
<dbReference type="InterPro" id="IPR042103">
    <property type="entry name" value="SerRS_1_N_sf"/>
</dbReference>
<dbReference type="InterPro" id="IPR006195">
    <property type="entry name" value="aa-tRNA-synth_II"/>
</dbReference>
<dbReference type="GO" id="GO:0006434">
    <property type="term" value="P:seryl-tRNA aminoacylation"/>
    <property type="evidence" value="ECO:0007669"/>
    <property type="project" value="UniProtKB-UniRule"/>
</dbReference>
<keyword evidence="9 12" id="KW-0030">Aminoacyl-tRNA synthetase</keyword>
<dbReference type="GO" id="GO:0005524">
    <property type="term" value="F:ATP binding"/>
    <property type="evidence" value="ECO:0007669"/>
    <property type="project" value="UniProtKB-UniRule"/>
</dbReference>
<evidence type="ECO:0000256" key="11">
    <source>
        <dbReference type="ARBA" id="ARBA00048823"/>
    </source>
</evidence>
<comment type="similarity">
    <text evidence="3 12">Belongs to the class-II aminoacyl-tRNA synthetase family. Type-1 seryl-tRNA synthetase subfamily.</text>
</comment>
<sequence length="416" mass="48043">MLDIKFIRQNPEALKEAVRKKHVDFDVEHLLAVDSRRRELLESSESLKAEQNKRSKGPQSPKDLEELKGIKEKIKILETELTVVENEFQSLMLLAPNIPDETVPEGRSDADNKEIRNWGKIPKFDFKPKDHIELMKELDLLDIERGAKVSGFRGYFLKNEAVLLSFALWQFAAERLLKKGFQPLFAPAIAKEFNFVGTGWLPQSKDEVYKVGNDEYLTGTAEVSVMGYRADEILNEKALPQKYVAFSPCFRSEAGSYGKDTKGILRVHEFYKLEQVVLCRNSREESVKWHEELTKNAETLLQELKLPYRVVINCSGDLGLGQVKKYDIETWMPSQEKYRETHSSSYFYDFQSRRLNIKYRDDEGKTHFVHSLNNTALATPRLLANLVENYQTKKGTVIIPKVLRKYMGGIKEIKKK</sequence>
<evidence type="ECO:0000313" key="17">
    <source>
        <dbReference type="EMBL" id="KKU76206.1"/>
    </source>
</evidence>
<feature type="binding site" evidence="12 14">
    <location>
        <begin position="251"/>
        <end position="253"/>
    </location>
    <ligand>
        <name>ATP</name>
        <dbReference type="ChEBI" id="CHEBI:30616"/>
    </ligand>
</feature>
<organism evidence="17 18">
    <name type="scientific">Candidatus Giovannonibacteria bacterium GW2011_GWB1_47_6b</name>
    <dbReference type="NCBI Taxonomy" id="1618655"/>
    <lineage>
        <taxon>Bacteria</taxon>
        <taxon>Candidatus Giovannoniibacteriota</taxon>
    </lineage>
</organism>
<evidence type="ECO:0000256" key="5">
    <source>
        <dbReference type="ARBA" id="ARBA00022598"/>
    </source>
</evidence>
<keyword evidence="8 12" id="KW-0648">Protein biosynthesis</keyword>
<keyword evidence="7 12" id="KW-0067">ATP-binding</keyword>
<dbReference type="InterPro" id="IPR010978">
    <property type="entry name" value="tRNA-bd_arm"/>
</dbReference>
<dbReference type="CDD" id="cd00770">
    <property type="entry name" value="SerRS_core"/>
    <property type="match status" value="1"/>
</dbReference>
<evidence type="ECO:0000256" key="2">
    <source>
        <dbReference type="ARBA" id="ARBA00005045"/>
    </source>
</evidence>
<evidence type="ECO:0000256" key="7">
    <source>
        <dbReference type="ARBA" id="ARBA00022840"/>
    </source>
</evidence>
<gene>
    <name evidence="12" type="primary">serS</name>
    <name evidence="17" type="ORF">UY02_C0029G0004</name>
</gene>
<dbReference type="UniPathway" id="UPA00906">
    <property type="reaction ID" value="UER00895"/>
</dbReference>
<comment type="pathway">
    <text evidence="2 12">Aminoacyl-tRNA biosynthesis; selenocysteinyl-tRNA(Sec) biosynthesis; L-seryl-tRNA(Sec) from L-serine and tRNA(Sec): step 1/1.</text>
</comment>
<evidence type="ECO:0000256" key="8">
    <source>
        <dbReference type="ARBA" id="ARBA00022917"/>
    </source>
</evidence>
<dbReference type="AlphaFoldDB" id="A0A0G1T316"/>
<feature type="binding site" evidence="14">
    <location>
        <begin position="267"/>
        <end position="270"/>
    </location>
    <ligand>
        <name>ATP</name>
        <dbReference type="ChEBI" id="CHEBI:30616"/>
    </ligand>
</feature>
<feature type="site" description="Important for serine binding" evidence="13">
    <location>
        <position position="375"/>
    </location>
</feature>
<dbReference type="PRINTS" id="PR00981">
    <property type="entry name" value="TRNASYNTHSER"/>
</dbReference>
<evidence type="ECO:0000256" key="10">
    <source>
        <dbReference type="ARBA" id="ARBA00047929"/>
    </source>
</evidence>
<dbReference type="SUPFAM" id="SSF46589">
    <property type="entry name" value="tRNA-binding arm"/>
    <property type="match status" value="1"/>
</dbReference>
<evidence type="ECO:0000256" key="9">
    <source>
        <dbReference type="ARBA" id="ARBA00023146"/>
    </source>
</evidence>
<proteinExistence type="inferred from homology"/>
<dbReference type="SUPFAM" id="SSF55681">
    <property type="entry name" value="Class II aaRS and biotin synthetases"/>
    <property type="match status" value="1"/>
</dbReference>
<comment type="catalytic activity">
    <reaction evidence="10 12">
        <text>tRNA(Sec) + L-serine + ATP = L-seryl-tRNA(Sec) + AMP + diphosphate + H(+)</text>
        <dbReference type="Rhea" id="RHEA:42580"/>
        <dbReference type="Rhea" id="RHEA-COMP:9742"/>
        <dbReference type="Rhea" id="RHEA-COMP:10128"/>
        <dbReference type="ChEBI" id="CHEBI:15378"/>
        <dbReference type="ChEBI" id="CHEBI:30616"/>
        <dbReference type="ChEBI" id="CHEBI:33019"/>
        <dbReference type="ChEBI" id="CHEBI:33384"/>
        <dbReference type="ChEBI" id="CHEBI:78442"/>
        <dbReference type="ChEBI" id="CHEBI:78533"/>
        <dbReference type="ChEBI" id="CHEBI:456215"/>
        <dbReference type="EC" id="6.1.1.11"/>
    </reaction>
</comment>
<evidence type="ECO:0000313" key="18">
    <source>
        <dbReference type="Proteomes" id="UP000034682"/>
    </source>
</evidence>
<comment type="subcellular location">
    <subcellularLocation>
        <location evidence="1 12">Cytoplasm</location>
    </subcellularLocation>
</comment>
<comment type="domain">
    <text evidence="12">Consists of two distinct domains, a catalytic core and a N-terminal extension that is involved in tRNA binding.</text>
</comment>
<dbReference type="Gene3D" id="3.30.930.10">
    <property type="entry name" value="Bira Bifunctional Protein, Domain 2"/>
    <property type="match status" value="1"/>
</dbReference>
<comment type="catalytic activity">
    <reaction evidence="11 12">
        <text>tRNA(Ser) + L-serine + ATP = L-seryl-tRNA(Ser) + AMP + diphosphate + H(+)</text>
        <dbReference type="Rhea" id="RHEA:12292"/>
        <dbReference type="Rhea" id="RHEA-COMP:9669"/>
        <dbReference type="Rhea" id="RHEA-COMP:9703"/>
        <dbReference type="ChEBI" id="CHEBI:15378"/>
        <dbReference type="ChEBI" id="CHEBI:30616"/>
        <dbReference type="ChEBI" id="CHEBI:33019"/>
        <dbReference type="ChEBI" id="CHEBI:33384"/>
        <dbReference type="ChEBI" id="CHEBI:78442"/>
        <dbReference type="ChEBI" id="CHEBI:78533"/>
        <dbReference type="ChEBI" id="CHEBI:456215"/>
        <dbReference type="EC" id="6.1.1.11"/>
    </reaction>
</comment>
<reference evidence="17 18" key="1">
    <citation type="journal article" date="2015" name="Nature">
        <title>rRNA introns, odd ribosomes, and small enigmatic genomes across a large radiation of phyla.</title>
        <authorList>
            <person name="Brown C.T."/>
            <person name="Hug L.A."/>
            <person name="Thomas B.C."/>
            <person name="Sharon I."/>
            <person name="Castelle C.J."/>
            <person name="Singh A."/>
            <person name="Wilkins M.J."/>
            <person name="Williams K.H."/>
            <person name="Banfield J.F."/>
        </authorList>
    </citation>
    <scope>NUCLEOTIDE SEQUENCE [LARGE SCALE GENOMIC DNA]</scope>
</reference>
<dbReference type="Gene3D" id="1.10.287.40">
    <property type="entry name" value="Serine-tRNA synthetase, tRNA binding domain"/>
    <property type="match status" value="1"/>
</dbReference>
<evidence type="ECO:0000256" key="14">
    <source>
        <dbReference type="PIRSR" id="PIRSR001529-2"/>
    </source>
</evidence>
<feature type="binding site" evidence="12">
    <location>
        <position position="267"/>
    </location>
    <ligand>
        <name>ATP</name>
        <dbReference type="ChEBI" id="CHEBI:30616"/>
    </ligand>
</feature>